<comment type="caution">
    <text evidence="2">The sequence shown here is derived from an EMBL/GenBank/DDBJ whole genome shotgun (WGS) entry which is preliminary data.</text>
</comment>
<dbReference type="RefSeq" id="WP_005860673.1">
    <property type="nucleotide sequence ID" value="NZ_AAYA01000009.1"/>
</dbReference>
<name>A3K620_SAGS3</name>
<evidence type="ECO:0000256" key="1">
    <source>
        <dbReference type="SAM" id="MobiDB-lite"/>
    </source>
</evidence>
<evidence type="ECO:0000313" key="2">
    <source>
        <dbReference type="EMBL" id="EBA07559.1"/>
    </source>
</evidence>
<keyword evidence="3" id="KW-1185">Reference proteome</keyword>
<organism evidence="2 3">
    <name type="scientific">Sagittula stellata (strain ATCC 700073 / DSM 11524 / E-37)</name>
    <dbReference type="NCBI Taxonomy" id="388399"/>
    <lineage>
        <taxon>Bacteria</taxon>
        <taxon>Pseudomonadati</taxon>
        <taxon>Pseudomonadota</taxon>
        <taxon>Alphaproteobacteria</taxon>
        <taxon>Rhodobacterales</taxon>
        <taxon>Roseobacteraceae</taxon>
        <taxon>Sagittula</taxon>
    </lineage>
</organism>
<sequence>MPLSPSQIRADFLTEGRIALTGKAEAEGARAPDIDAAKALKRARGLPAADRSHTAAPARPANAGHPPGPRFFLRRVHLRFS</sequence>
<evidence type="ECO:0000313" key="3">
    <source>
        <dbReference type="Proteomes" id="UP000005713"/>
    </source>
</evidence>
<feature type="region of interest" description="Disordered" evidence="1">
    <location>
        <begin position="41"/>
        <end position="70"/>
    </location>
</feature>
<gene>
    <name evidence="2" type="ORF">SSE37_22210</name>
</gene>
<accession>A3K620</accession>
<dbReference type="EMBL" id="AAYA01000009">
    <property type="protein sequence ID" value="EBA07559.1"/>
    <property type="molecule type" value="Genomic_DNA"/>
</dbReference>
<dbReference type="AlphaFoldDB" id="A3K620"/>
<protein>
    <submittedName>
        <fullName evidence="2">Uncharacterized protein</fullName>
    </submittedName>
</protein>
<dbReference type="Proteomes" id="UP000005713">
    <property type="component" value="Unassembled WGS sequence"/>
</dbReference>
<proteinExistence type="predicted"/>
<reference evidence="2 3" key="1">
    <citation type="submission" date="2006-06" db="EMBL/GenBank/DDBJ databases">
        <authorList>
            <person name="Moran M.A."/>
            <person name="Ferriera S."/>
            <person name="Johnson J."/>
            <person name="Kravitz S."/>
            <person name="Beeson K."/>
            <person name="Sutton G."/>
            <person name="Rogers Y.-H."/>
            <person name="Friedman R."/>
            <person name="Frazier M."/>
            <person name="Venter J.C."/>
        </authorList>
    </citation>
    <scope>NUCLEOTIDE SEQUENCE [LARGE SCALE GENOMIC DNA]</scope>
    <source>
        <strain evidence="2 3">E-37</strain>
    </source>
</reference>